<feature type="compositionally biased region" description="Basic and acidic residues" evidence="1">
    <location>
        <begin position="37"/>
        <end position="55"/>
    </location>
</feature>
<dbReference type="RefSeq" id="WP_184116509.1">
    <property type="nucleotide sequence ID" value="NZ_JACHNY010000007.1"/>
</dbReference>
<dbReference type="EMBL" id="JACHNY010000007">
    <property type="protein sequence ID" value="MBB4619063.1"/>
    <property type="molecule type" value="Genomic_DNA"/>
</dbReference>
<keyword evidence="3" id="KW-1185">Reference proteome</keyword>
<accession>A0A7W7AL45</accession>
<evidence type="ECO:0000313" key="2">
    <source>
        <dbReference type="EMBL" id="MBB4619063.1"/>
    </source>
</evidence>
<feature type="region of interest" description="Disordered" evidence="1">
    <location>
        <begin position="37"/>
        <end position="72"/>
    </location>
</feature>
<dbReference type="Proteomes" id="UP000574769">
    <property type="component" value="Unassembled WGS sequence"/>
</dbReference>
<reference evidence="2 3" key="1">
    <citation type="submission" date="2020-08" db="EMBL/GenBank/DDBJ databases">
        <title>Genomic Encyclopedia of Type Strains, Phase IV (KMG-IV): sequencing the most valuable type-strain genomes for metagenomic binning, comparative biology and taxonomic classification.</title>
        <authorList>
            <person name="Goeker M."/>
        </authorList>
    </citation>
    <scope>NUCLEOTIDE SEQUENCE [LARGE SCALE GENOMIC DNA]</scope>
    <source>
        <strain evidence="2 3">DSM 15867</strain>
    </source>
</reference>
<evidence type="ECO:0000313" key="3">
    <source>
        <dbReference type="Proteomes" id="UP000574769"/>
    </source>
</evidence>
<sequence>MVDGPACHPERMRQLDDATTSAVARVTDRDRPLFADAMRDRAVHRPEADQARDLHGMPAARGSTPAPWLRAA</sequence>
<dbReference type="AlphaFoldDB" id="A0A7W7AL45"/>
<organism evidence="2 3">
    <name type="scientific">Sphingomonas abaci</name>
    <dbReference type="NCBI Taxonomy" id="237611"/>
    <lineage>
        <taxon>Bacteria</taxon>
        <taxon>Pseudomonadati</taxon>
        <taxon>Pseudomonadota</taxon>
        <taxon>Alphaproteobacteria</taxon>
        <taxon>Sphingomonadales</taxon>
        <taxon>Sphingomonadaceae</taxon>
        <taxon>Sphingomonas</taxon>
    </lineage>
</organism>
<proteinExistence type="predicted"/>
<comment type="caution">
    <text evidence="2">The sequence shown here is derived from an EMBL/GenBank/DDBJ whole genome shotgun (WGS) entry which is preliminary data.</text>
</comment>
<feature type="region of interest" description="Disordered" evidence="1">
    <location>
        <begin position="1"/>
        <end position="24"/>
    </location>
</feature>
<gene>
    <name evidence="2" type="ORF">GGQ96_003213</name>
</gene>
<name>A0A7W7AL45_9SPHN</name>
<evidence type="ECO:0000256" key="1">
    <source>
        <dbReference type="SAM" id="MobiDB-lite"/>
    </source>
</evidence>
<protein>
    <submittedName>
        <fullName evidence="2">Uncharacterized protein</fullName>
    </submittedName>
</protein>